<reference evidence="2" key="3">
    <citation type="submission" date="2025-09" db="UniProtKB">
        <authorList>
            <consortium name="Ensembl"/>
        </authorList>
    </citation>
    <scope>IDENTIFICATION</scope>
</reference>
<dbReference type="InterPro" id="IPR027267">
    <property type="entry name" value="AH/BAR_dom_sf"/>
</dbReference>
<dbReference type="STRING" id="62062.ENSHHUP00000023875"/>
<dbReference type="SUPFAM" id="SSF103657">
    <property type="entry name" value="BAR/IMD domain-like"/>
    <property type="match status" value="1"/>
</dbReference>
<name>A0A4W5LE80_9TELE</name>
<dbReference type="GO" id="GO:0030833">
    <property type="term" value="P:regulation of actin filament polymerization"/>
    <property type="evidence" value="ECO:0007669"/>
    <property type="project" value="TreeGrafter"/>
</dbReference>
<dbReference type="PANTHER" id="PTHR15735">
    <property type="entry name" value="FCH AND DOUBLE SH3 DOMAINS PROTEIN"/>
    <property type="match status" value="1"/>
</dbReference>
<dbReference type="GO" id="GO:0055037">
    <property type="term" value="C:recycling endosome"/>
    <property type="evidence" value="ECO:0007669"/>
    <property type="project" value="TreeGrafter"/>
</dbReference>
<reference evidence="3" key="1">
    <citation type="submission" date="2018-06" db="EMBL/GenBank/DDBJ databases">
        <title>Genome assembly of Danube salmon.</title>
        <authorList>
            <person name="Macqueen D.J."/>
            <person name="Gundappa M.K."/>
        </authorList>
    </citation>
    <scope>NUCLEOTIDE SEQUENCE [LARGE SCALE GENOMIC DNA]</scope>
</reference>
<proteinExistence type="predicted"/>
<dbReference type="AlphaFoldDB" id="A0A4W5LE80"/>
<dbReference type="Proteomes" id="UP000314982">
    <property type="component" value="Unassembled WGS sequence"/>
</dbReference>
<dbReference type="GO" id="GO:0031594">
    <property type="term" value="C:neuromuscular junction"/>
    <property type="evidence" value="ECO:0007669"/>
    <property type="project" value="TreeGrafter"/>
</dbReference>
<dbReference type="PANTHER" id="PTHR15735:SF11">
    <property type="entry name" value="F-BAR AND DOUBLE SH3 DOMAINS PROTEIN 2"/>
    <property type="match status" value="1"/>
</dbReference>
<dbReference type="GeneTree" id="ENSGT00510000046732"/>
<keyword evidence="3" id="KW-1185">Reference proteome</keyword>
<keyword evidence="1" id="KW-1133">Transmembrane helix</keyword>
<keyword evidence="1" id="KW-0812">Transmembrane</keyword>
<dbReference type="Ensembl" id="ENSHHUT00000024774.1">
    <property type="protein sequence ID" value="ENSHHUP00000023875.1"/>
    <property type="gene ID" value="ENSHHUG00000014985.1"/>
</dbReference>
<sequence length="126" mass="14649">RTGPCYRLRPQHDTVLDWLAVFILCKTVCIVCRNVYAVWRSYLKGTVQVTQSRINVCDNYKNEISDPARTVRLCKEQQLNKSIEQLNRIQVELQDSVKDLAKAKKKYYDSEQVAQAVREKADIEAK</sequence>
<evidence type="ECO:0000313" key="2">
    <source>
        <dbReference type="Ensembl" id="ENSHHUP00000023875.1"/>
    </source>
</evidence>
<organism evidence="2 3">
    <name type="scientific">Hucho hucho</name>
    <name type="common">huchen</name>
    <dbReference type="NCBI Taxonomy" id="62062"/>
    <lineage>
        <taxon>Eukaryota</taxon>
        <taxon>Metazoa</taxon>
        <taxon>Chordata</taxon>
        <taxon>Craniata</taxon>
        <taxon>Vertebrata</taxon>
        <taxon>Euteleostomi</taxon>
        <taxon>Actinopterygii</taxon>
        <taxon>Neopterygii</taxon>
        <taxon>Teleostei</taxon>
        <taxon>Protacanthopterygii</taxon>
        <taxon>Salmoniformes</taxon>
        <taxon>Salmonidae</taxon>
        <taxon>Salmoninae</taxon>
        <taxon>Hucho</taxon>
    </lineage>
</organism>
<keyword evidence="1" id="KW-0472">Membrane</keyword>
<reference evidence="2" key="2">
    <citation type="submission" date="2025-08" db="UniProtKB">
        <authorList>
            <consortium name="Ensembl"/>
        </authorList>
    </citation>
    <scope>IDENTIFICATION</scope>
</reference>
<dbReference type="GO" id="GO:0007274">
    <property type="term" value="P:neuromuscular synaptic transmission"/>
    <property type="evidence" value="ECO:0007669"/>
    <property type="project" value="TreeGrafter"/>
</dbReference>
<accession>A0A4W5LE80</accession>
<evidence type="ECO:0000313" key="3">
    <source>
        <dbReference type="Proteomes" id="UP000314982"/>
    </source>
</evidence>
<feature type="transmembrane region" description="Helical" evidence="1">
    <location>
        <begin position="18"/>
        <end position="36"/>
    </location>
</feature>
<dbReference type="Gene3D" id="1.20.1270.60">
    <property type="entry name" value="Arfaptin homology (AH) domain/BAR domain"/>
    <property type="match status" value="1"/>
</dbReference>
<protein>
    <submittedName>
        <fullName evidence="2">Uncharacterized protein</fullName>
    </submittedName>
</protein>
<evidence type="ECO:0000256" key="1">
    <source>
        <dbReference type="SAM" id="Phobius"/>
    </source>
</evidence>